<name>A0A183FAV8_HELPZ</name>
<organism evidence="1 2">
    <name type="scientific">Heligmosomoides polygyrus</name>
    <name type="common">Parasitic roundworm</name>
    <dbReference type="NCBI Taxonomy" id="6339"/>
    <lineage>
        <taxon>Eukaryota</taxon>
        <taxon>Metazoa</taxon>
        <taxon>Ecdysozoa</taxon>
        <taxon>Nematoda</taxon>
        <taxon>Chromadorea</taxon>
        <taxon>Rhabditida</taxon>
        <taxon>Rhabditina</taxon>
        <taxon>Rhabditomorpha</taxon>
        <taxon>Strongyloidea</taxon>
        <taxon>Heligmosomidae</taxon>
        <taxon>Heligmosomoides</taxon>
    </lineage>
</organism>
<keyword evidence="1" id="KW-1185">Reference proteome</keyword>
<proteinExistence type="predicted"/>
<dbReference type="WBParaSite" id="HPBE_0000330001-mRNA-1">
    <property type="protein sequence ID" value="HPBE_0000330001-mRNA-1"/>
    <property type="gene ID" value="HPBE_0000330001"/>
</dbReference>
<dbReference type="AlphaFoldDB" id="A0A183FAV8"/>
<dbReference type="Proteomes" id="UP000050761">
    <property type="component" value="Unassembled WGS sequence"/>
</dbReference>
<reference evidence="2" key="1">
    <citation type="submission" date="2019-09" db="UniProtKB">
        <authorList>
            <consortium name="WormBaseParasite"/>
        </authorList>
    </citation>
    <scope>IDENTIFICATION</scope>
</reference>
<evidence type="ECO:0000313" key="1">
    <source>
        <dbReference type="Proteomes" id="UP000050761"/>
    </source>
</evidence>
<protein>
    <submittedName>
        <fullName evidence="2">Copper-containing nitrite reductase</fullName>
    </submittedName>
</protein>
<evidence type="ECO:0000313" key="2">
    <source>
        <dbReference type="WBParaSite" id="HPBE_0000330001-mRNA-1"/>
    </source>
</evidence>
<accession>A0A183FAV8</accession>
<sequence>LISRKNAGQRTRTIDSRLMWCAAGWRRSSKARRRRTSWIISLSGSKCTRPTWRGR</sequence>